<dbReference type="AlphaFoldDB" id="A0A432PP66"/>
<keyword evidence="1" id="KW-0812">Transmembrane</keyword>
<reference evidence="3" key="1">
    <citation type="submission" date="2018-11" db="EMBL/GenBank/DDBJ databases">
        <title>Rhizobium chutanense sp. nov., isolated from root nodules of Phaseolus vulgaris in China.</title>
        <authorList>
            <person name="Huo Y."/>
        </authorList>
    </citation>
    <scope>NUCLEOTIDE SEQUENCE [LARGE SCALE GENOMIC DNA]</scope>
    <source>
        <strain evidence="3">CCBAU 65647</strain>
    </source>
</reference>
<gene>
    <name evidence="2" type="ORF">EFQ99_12400</name>
</gene>
<feature type="transmembrane region" description="Helical" evidence="1">
    <location>
        <begin position="12"/>
        <end position="33"/>
    </location>
</feature>
<protein>
    <submittedName>
        <fullName evidence="2">Uncharacterized protein</fullName>
    </submittedName>
</protein>
<keyword evidence="1" id="KW-0472">Membrane</keyword>
<sequence length="95" mass="10991">MKEEQVKKLPGEVYFFVVLWALFAPALVVYFIAKLKYVELEHIDFASVANFNFVWPIPAAILLTILLMLELASYFKFKLGFFSAWHAVAMNTLEK</sequence>
<organism evidence="2 3">
    <name type="scientific">Rhizobium vallis</name>
    <dbReference type="NCBI Taxonomy" id="634290"/>
    <lineage>
        <taxon>Bacteria</taxon>
        <taxon>Pseudomonadati</taxon>
        <taxon>Pseudomonadota</taxon>
        <taxon>Alphaproteobacteria</taxon>
        <taxon>Hyphomicrobiales</taxon>
        <taxon>Rhizobiaceae</taxon>
        <taxon>Rhizobium/Agrobacterium group</taxon>
        <taxon>Rhizobium</taxon>
    </lineage>
</organism>
<dbReference type="EMBL" id="RJTH01000003">
    <property type="protein sequence ID" value="RUM25537.1"/>
    <property type="molecule type" value="Genomic_DNA"/>
</dbReference>
<proteinExistence type="predicted"/>
<feature type="transmembrane region" description="Helical" evidence="1">
    <location>
        <begin position="53"/>
        <end position="75"/>
    </location>
</feature>
<evidence type="ECO:0000256" key="1">
    <source>
        <dbReference type="SAM" id="Phobius"/>
    </source>
</evidence>
<evidence type="ECO:0000313" key="3">
    <source>
        <dbReference type="Proteomes" id="UP000278823"/>
    </source>
</evidence>
<dbReference type="Proteomes" id="UP000278823">
    <property type="component" value="Unassembled WGS sequence"/>
</dbReference>
<evidence type="ECO:0000313" key="2">
    <source>
        <dbReference type="EMBL" id="RUM25537.1"/>
    </source>
</evidence>
<keyword evidence="3" id="KW-1185">Reference proteome</keyword>
<comment type="caution">
    <text evidence="2">The sequence shown here is derived from an EMBL/GenBank/DDBJ whole genome shotgun (WGS) entry which is preliminary data.</text>
</comment>
<name>A0A432PP66_9HYPH</name>
<accession>A0A432PP66</accession>
<keyword evidence="1" id="KW-1133">Transmembrane helix</keyword>